<dbReference type="SUPFAM" id="SSF52833">
    <property type="entry name" value="Thioredoxin-like"/>
    <property type="match status" value="1"/>
</dbReference>
<evidence type="ECO:0008006" key="3">
    <source>
        <dbReference type="Google" id="ProtNLM"/>
    </source>
</evidence>
<gene>
    <name evidence="1" type="ORF">SAMN05216323_100677</name>
</gene>
<evidence type="ECO:0000313" key="2">
    <source>
        <dbReference type="Proteomes" id="UP000199452"/>
    </source>
</evidence>
<reference evidence="1 2" key="1">
    <citation type="submission" date="2016-09" db="EMBL/GenBank/DDBJ databases">
        <authorList>
            <person name="Capua I."/>
            <person name="De Benedictis P."/>
            <person name="Joannis T."/>
            <person name="Lombin L.H."/>
            <person name="Cattoli G."/>
        </authorList>
    </citation>
    <scope>NUCLEOTIDE SEQUENCE [LARGE SCALE GENOMIC DNA]</scope>
    <source>
        <strain evidence="1 2">A7P-90m</strain>
    </source>
</reference>
<proteinExistence type="predicted"/>
<keyword evidence="2" id="KW-1185">Reference proteome</keyword>
<organism evidence="1 2">
    <name type="scientific">Williamwhitmania taraxaci</name>
    <dbReference type="NCBI Taxonomy" id="1640674"/>
    <lineage>
        <taxon>Bacteria</taxon>
        <taxon>Pseudomonadati</taxon>
        <taxon>Bacteroidota</taxon>
        <taxon>Bacteroidia</taxon>
        <taxon>Bacteroidales</taxon>
        <taxon>Williamwhitmaniaceae</taxon>
        <taxon>Williamwhitmania</taxon>
    </lineage>
</organism>
<evidence type="ECO:0000313" key="1">
    <source>
        <dbReference type="EMBL" id="SDB88906.1"/>
    </source>
</evidence>
<dbReference type="Gene3D" id="3.40.30.10">
    <property type="entry name" value="Glutaredoxin"/>
    <property type="match status" value="1"/>
</dbReference>
<dbReference type="InterPro" id="IPR036249">
    <property type="entry name" value="Thioredoxin-like_sf"/>
</dbReference>
<dbReference type="EMBL" id="FMYP01000006">
    <property type="protein sequence ID" value="SDB88906.1"/>
    <property type="molecule type" value="Genomic_DNA"/>
</dbReference>
<sequence length="221" mass="24202">MVSDIVYNNNTAMSKPKILYIYDAICGWCFGFSPVMARFSDEYANKVDIAVVSGGLKLGDGVGTISEIAAFLKDAYLDVEAKTGVKFGEAFVNGPLEDGSMVLNSLPPAIALSIIKERYPEKALEFAGMLHKMIYVDGVGPENYAAYGQYAATLGYDEAEFYAKMLNPVYFEMAQRDFAYAKSLGVRSYPTLLIEKGGKMEVLASGYISYERLATLVDSKL</sequence>
<dbReference type="AlphaFoldDB" id="A0A1G6H640"/>
<dbReference type="CDD" id="cd03025">
    <property type="entry name" value="DsbA_FrnE_like"/>
    <property type="match status" value="1"/>
</dbReference>
<name>A0A1G6H640_9BACT</name>
<dbReference type="Gene3D" id="1.10.472.60">
    <property type="entry name" value="putative protein disulfide isomerase domain"/>
    <property type="match status" value="1"/>
</dbReference>
<accession>A0A1G6H640</accession>
<dbReference type="Proteomes" id="UP000199452">
    <property type="component" value="Unassembled WGS sequence"/>
</dbReference>
<protein>
    <recommendedName>
        <fullName evidence="3">DSBA-like thioredoxin domain-containing protein</fullName>
    </recommendedName>
</protein>